<dbReference type="CDD" id="cd07377">
    <property type="entry name" value="WHTH_GntR"/>
    <property type="match status" value="1"/>
</dbReference>
<dbReference type="EMBL" id="JANIPJ010000003">
    <property type="protein sequence ID" value="MCR2803325.1"/>
    <property type="molecule type" value="Genomic_DNA"/>
</dbReference>
<dbReference type="PANTHER" id="PTHR43537:SF45">
    <property type="entry name" value="GNTR FAMILY REGULATORY PROTEIN"/>
    <property type="match status" value="1"/>
</dbReference>
<evidence type="ECO:0000256" key="1">
    <source>
        <dbReference type="ARBA" id="ARBA00023015"/>
    </source>
</evidence>
<dbReference type="InterPro" id="IPR000524">
    <property type="entry name" value="Tscrpt_reg_HTH_GntR"/>
</dbReference>
<dbReference type="SUPFAM" id="SSF46785">
    <property type="entry name" value="Winged helix' DNA-binding domain"/>
    <property type="match status" value="1"/>
</dbReference>
<dbReference type="GO" id="GO:0003700">
    <property type="term" value="F:DNA-binding transcription factor activity"/>
    <property type="evidence" value="ECO:0007669"/>
    <property type="project" value="InterPro"/>
</dbReference>
<dbReference type="SUPFAM" id="SSF48008">
    <property type="entry name" value="GntR ligand-binding domain-like"/>
    <property type="match status" value="1"/>
</dbReference>
<keyword evidence="1" id="KW-0805">Transcription regulation</keyword>
<dbReference type="SMART" id="SM00895">
    <property type="entry name" value="FCD"/>
    <property type="match status" value="1"/>
</dbReference>
<dbReference type="PROSITE" id="PS50949">
    <property type="entry name" value="HTH_GNTR"/>
    <property type="match status" value="1"/>
</dbReference>
<gene>
    <name evidence="5" type="ORF">NQZ67_05455</name>
</gene>
<keyword evidence="2" id="KW-0238">DNA-binding</keyword>
<dbReference type="InterPro" id="IPR036390">
    <property type="entry name" value="WH_DNA-bd_sf"/>
</dbReference>
<organism evidence="5 6">
    <name type="scientific">Paenibacillus soyae</name>
    <dbReference type="NCBI Taxonomy" id="2969249"/>
    <lineage>
        <taxon>Bacteria</taxon>
        <taxon>Bacillati</taxon>
        <taxon>Bacillota</taxon>
        <taxon>Bacilli</taxon>
        <taxon>Bacillales</taxon>
        <taxon>Paenibacillaceae</taxon>
        <taxon>Paenibacillus</taxon>
    </lineage>
</organism>
<dbReference type="Proteomes" id="UP001141950">
    <property type="component" value="Unassembled WGS sequence"/>
</dbReference>
<evidence type="ECO:0000313" key="6">
    <source>
        <dbReference type="Proteomes" id="UP001141950"/>
    </source>
</evidence>
<evidence type="ECO:0000256" key="3">
    <source>
        <dbReference type="ARBA" id="ARBA00023163"/>
    </source>
</evidence>
<dbReference type="Gene3D" id="1.10.10.10">
    <property type="entry name" value="Winged helix-like DNA-binding domain superfamily/Winged helix DNA-binding domain"/>
    <property type="match status" value="1"/>
</dbReference>
<dbReference type="SMART" id="SM00345">
    <property type="entry name" value="HTH_GNTR"/>
    <property type="match status" value="1"/>
</dbReference>
<dbReference type="Pfam" id="PF00392">
    <property type="entry name" value="GntR"/>
    <property type="match status" value="1"/>
</dbReference>
<protein>
    <submittedName>
        <fullName evidence="5">GntR family transcriptional regulator</fullName>
    </submittedName>
</protein>
<dbReference type="InterPro" id="IPR011711">
    <property type="entry name" value="GntR_C"/>
</dbReference>
<evidence type="ECO:0000313" key="5">
    <source>
        <dbReference type="EMBL" id="MCR2803325.1"/>
    </source>
</evidence>
<dbReference type="AlphaFoldDB" id="A0A9X2MN26"/>
<sequence length="226" mass="25839">MDFLRRQGTLSTRDAVYASLKEQILSLSLPPGTPLSENETSQQFQVSRTPVRESFMRLAQEGLVQVLPQRGTFVSLIDTALVEEARFMREHLETAVIELACASFHADAMSRLETNLAKQQESIRQLDESGMFELDEEFHRILFEGCGKSHTWGALSQLTIHLNRSRRLRLADDHNWQHLYEQHLAMADAIRSGNAEGARGLMKLHLSLNIADQAMLKEKYPHYYKD</sequence>
<comment type="caution">
    <text evidence="5">The sequence shown here is derived from an EMBL/GenBank/DDBJ whole genome shotgun (WGS) entry which is preliminary data.</text>
</comment>
<evidence type="ECO:0000256" key="2">
    <source>
        <dbReference type="ARBA" id="ARBA00023125"/>
    </source>
</evidence>
<accession>A0A9X2MN26</accession>
<dbReference type="GO" id="GO:0003677">
    <property type="term" value="F:DNA binding"/>
    <property type="evidence" value="ECO:0007669"/>
    <property type="project" value="UniProtKB-KW"/>
</dbReference>
<dbReference type="Pfam" id="PF07729">
    <property type="entry name" value="FCD"/>
    <property type="match status" value="1"/>
</dbReference>
<dbReference type="InterPro" id="IPR036388">
    <property type="entry name" value="WH-like_DNA-bd_sf"/>
</dbReference>
<dbReference type="PRINTS" id="PR00035">
    <property type="entry name" value="HTHGNTR"/>
</dbReference>
<reference evidence="5" key="1">
    <citation type="submission" date="2022-08" db="EMBL/GenBank/DDBJ databases">
        <title>The genomic sequence of strain Paenibacillus sp. SCIV0701.</title>
        <authorList>
            <person name="Zhao H."/>
        </authorList>
    </citation>
    <scope>NUCLEOTIDE SEQUENCE</scope>
    <source>
        <strain evidence="5">SCIV0701</strain>
    </source>
</reference>
<name>A0A9X2MN26_9BACL</name>
<proteinExistence type="predicted"/>
<dbReference type="PANTHER" id="PTHR43537">
    <property type="entry name" value="TRANSCRIPTIONAL REGULATOR, GNTR FAMILY"/>
    <property type="match status" value="1"/>
</dbReference>
<keyword evidence="6" id="KW-1185">Reference proteome</keyword>
<dbReference type="InterPro" id="IPR008920">
    <property type="entry name" value="TF_FadR/GntR_C"/>
</dbReference>
<evidence type="ECO:0000259" key="4">
    <source>
        <dbReference type="PROSITE" id="PS50949"/>
    </source>
</evidence>
<dbReference type="RefSeq" id="WP_257443515.1">
    <property type="nucleotide sequence ID" value="NZ_JANIPJ010000003.1"/>
</dbReference>
<feature type="domain" description="HTH gntR-type" evidence="4">
    <location>
        <begin position="10"/>
        <end position="77"/>
    </location>
</feature>
<dbReference type="Gene3D" id="1.20.120.530">
    <property type="entry name" value="GntR ligand-binding domain-like"/>
    <property type="match status" value="1"/>
</dbReference>
<keyword evidence="3" id="KW-0804">Transcription</keyword>